<dbReference type="Proteomes" id="UP000054053">
    <property type="component" value="Unassembled WGS sequence"/>
</dbReference>
<sequence length="89" mass="9377">MLSVSGFLTAGLAALALSLVPVAQAQQNHWVKSCKLGIVACDDCGRNIDLAQRVYRPGAGRLFIEGIDLAKLRTFCGKRGIPVGAASFC</sequence>
<gene>
    <name evidence="3" type="ORF">UV8b_03653</name>
    <name evidence="2" type="ORF">UVI_02025850</name>
</gene>
<dbReference type="EMBL" id="BBTG02000010">
    <property type="protein sequence ID" value="GAO13238.1"/>
    <property type="molecule type" value="Genomic_DNA"/>
</dbReference>
<evidence type="ECO:0000313" key="3">
    <source>
        <dbReference type="EMBL" id="QUC19412.1"/>
    </source>
</evidence>
<evidence type="ECO:0000313" key="4">
    <source>
        <dbReference type="Proteomes" id="UP000027002"/>
    </source>
</evidence>
<name>A0A063C4L1_USTVR</name>
<keyword evidence="4" id="KW-1185">Reference proteome</keyword>
<reference evidence="5" key="2">
    <citation type="journal article" date="2016" name="Genome Announc.">
        <title>Genome sequence of Ustilaginoidea virens IPU010, a rice pathogenic fungus causing false smut.</title>
        <authorList>
            <person name="Kumagai T."/>
            <person name="Ishii T."/>
            <person name="Terai G."/>
            <person name="Umemura M."/>
            <person name="Machida M."/>
            <person name="Asai K."/>
        </authorList>
    </citation>
    <scope>NUCLEOTIDE SEQUENCE [LARGE SCALE GENOMIC DNA]</scope>
    <source>
        <strain evidence="5">IPU010</strain>
    </source>
</reference>
<organism evidence="2 5">
    <name type="scientific">Ustilaginoidea virens</name>
    <name type="common">Rice false smut fungus</name>
    <name type="synonym">Villosiclava virens</name>
    <dbReference type="NCBI Taxonomy" id="1159556"/>
    <lineage>
        <taxon>Eukaryota</taxon>
        <taxon>Fungi</taxon>
        <taxon>Dikarya</taxon>
        <taxon>Ascomycota</taxon>
        <taxon>Pezizomycotina</taxon>
        <taxon>Sordariomycetes</taxon>
        <taxon>Hypocreomycetidae</taxon>
        <taxon>Hypocreales</taxon>
        <taxon>Clavicipitaceae</taxon>
        <taxon>Ustilaginoidea</taxon>
    </lineage>
</organism>
<evidence type="ECO:0000313" key="2">
    <source>
        <dbReference type="EMBL" id="GAO13238.1"/>
    </source>
</evidence>
<dbReference type="EMBL" id="CP072755">
    <property type="protein sequence ID" value="QUC19412.1"/>
    <property type="molecule type" value="Genomic_DNA"/>
</dbReference>
<dbReference type="KEGG" id="uvi:66064431"/>
<dbReference type="GeneID" id="66064431"/>
<dbReference type="HOGENOM" id="CLU_2456451_0_0_1"/>
<reference evidence="2" key="1">
    <citation type="journal article" date="2016" name="Genome Announc.">
        <title>Genome Sequence of Ustilaginoidea virens IPU010, a Rice Pathogenic Fungus Causing False Smut.</title>
        <authorList>
            <person name="Kumagai T."/>
            <person name="Ishii T."/>
            <person name="Terai G."/>
            <person name="Umemura M."/>
            <person name="Machida M."/>
            <person name="Asai K."/>
        </authorList>
    </citation>
    <scope>NUCLEOTIDE SEQUENCE [LARGE SCALE GENOMIC DNA]</scope>
    <source>
        <strain evidence="2">IPU010</strain>
    </source>
</reference>
<accession>A0A063C4L1</accession>
<reference evidence="3" key="3">
    <citation type="submission" date="2020-03" db="EMBL/GenBank/DDBJ databases">
        <title>A mixture of massive structural variations and highly conserved coding sequences in Ustilaginoidea virens genome.</title>
        <authorList>
            <person name="Zhang K."/>
            <person name="Zhao Z."/>
            <person name="Zhang Z."/>
            <person name="Li Y."/>
            <person name="Hsiang T."/>
            <person name="Sun W."/>
        </authorList>
    </citation>
    <scope>NUCLEOTIDE SEQUENCE</scope>
    <source>
        <strain evidence="3">UV-8b</strain>
    </source>
</reference>
<feature type="chain" id="PRO_5010402222" evidence="1">
    <location>
        <begin position="26"/>
        <end position="89"/>
    </location>
</feature>
<protein>
    <submittedName>
        <fullName evidence="2">Uncharacterized protein</fullName>
    </submittedName>
</protein>
<dbReference type="AlphaFoldDB" id="A0A063C4L1"/>
<evidence type="ECO:0000256" key="1">
    <source>
        <dbReference type="SAM" id="SignalP"/>
    </source>
</evidence>
<dbReference type="RefSeq" id="XP_042997085.1">
    <property type="nucleotide sequence ID" value="XM_043141151.1"/>
</dbReference>
<evidence type="ECO:0000313" key="5">
    <source>
        <dbReference type="Proteomes" id="UP000054053"/>
    </source>
</evidence>
<dbReference type="Proteomes" id="UP000027002">
    <property type="component" value="Chromosome 3"/>
</dbReference>
<proteinExistence type="predicted"/>
<keyword evidence="1" id="KW-0732">Signal</keyword>
<feature type="signal peptide" evidence="1">
    <location>
        <begin position="1"/>
        <end position="25"/>
    </location>
</feature>